<dbReference type="Proteomes" id="UP000003250">
    <property type="component" value="Unassembled WGS sequence"/>
</dbReference>
<evidence type="ECO:0008006" key="4">
    <source>
        <dbReference type="Google" id="ProtNLM"/>
    </source>
</evidence>
<dbReference type="EMBL" id="AHAM01000155">
    <property type="protein sequence ID" value="EHK55625.1"/>
    <property type="molecule type" value="Genomic_DNA"/>
</dbReference>
<sequence length="104" mass="11307">MTFKPAKEAAMKLLVKVLSTLAFVLSIGGSALAQEYVKGEVVKVDAKQKKLTIKHEPLTNLDMPAMTMVFVVAEDSMIEKVKAGQAIEFAADRVNGRITVTDIK</sequence>
<dbReference type="PATRIC" id="fig|1107882.3.peg.3731"/>
<keyword evidence="3" id="KW-1185">Reference proteome</keyword>
<feature type="signal peptide" evidence="1">
    <location>
        <begin position="1"/>
        <end position="33"/>
    </location>
</feature>
<name>H0HUH8_9HYPH</name>
<dbReference type="InterPro" id="IPR021647">
    <property type="entry name" value="CusF_Ec"/>
</dbReference>
<organism evidence="2 3">
    <name type="scientific">Mesorhizobium alhagi CCNWXJ12-2</name>
    <dbReference type="NCBI Taxonomy" id="1107882"/>
    <lineage>
        <taxon>Bacteria</taxon>
        <taxon>Pseudomonadati</taxon>
        <taxon>Pseudomonadota</taxon>
        <taxon>Alphaproteobacteria</taxon>
        <taxon>Hyphomicrobiales</taxon>
        <taxon>Phyllobacteriaceae</taxon>
        <taxon>Allomesorhizobium</taxon>
    </lineage>
</organism>
<protein>
    <recommendedName>
        <fullName evidence="4">Copper-binding protein</fullName>
    </recommendedName>
</protein>
<proteinExistence type="predicted"/>
<dbReference type="Gene3D" id="2.40.50.320">
    <property type="entry name" value="Copper binding periplasmic protein CusF"/>
    <property type="match status" value="1"/>
</dbReference>
<accession>H0HUH8</accession>
<feature type="chain" id="PRO_5003534146" description="Copper-binding protein" evidence="1">
    <location>
        <begin position="34"/>
        <end position="104"/>
    </location>
</feature>
<dbReference type="InterPro" id="IPR042230">
    <property type="entry name" value="CusF_sf"/>
</dbReference>
<dbReference type="Pfam" id="PF11604">
    <property type="entry name" value="CusF_Ec"/>
    <property type="match status" value="1"/>
</dbReference>
<reference evidence="2 3" key="1">
    <citation type="journal article" date="2012" name="J. Bacteriol.">
        <title>Draft Genome Sequence of Mesorhizobium alhagi CCNWXJ12-2T, a Novel Salt-Resistant Species Isolated from the Desert of Northwestern China.</title>
        <authorList>
            <person name="Zhou M."/>
            <person name="Chen W."/>
            <person name="Chen H."/>
            <person name="Wei G."/>
        </authorList>
    </citation>
    <scope>NUCLEOTIDE SEQUENCE [LARGE SCALE GENOMIC DNA]</scope>
    <source>
        <strain evidence="2 3">CCNWXJ12-2</strain>
    </source>
</reference>
<evidence type="ECO:0000256" key="1">
    <source>
        <dbReference type="SAM" id="SignalP"/>
    </source>
</evidence>
<keyword evidence="1" id="KW-0732">Signal</keyword>
<evidence type="ECO:0000313" key="3">
    <source>
        <dbReference type="Proteomes" id="UP000003250"/>
    </source>
</evidence>
<dbReference type="AlphaFoldDB" id="H0HUH8"/>
<gene>
    <name evidence="2" type="ORF">MAXJ12_19098</name>
</gene>
<evidence type="ECO:0000313" key="2">
    <source>
        <dbReference type="EMBL" id="EHK55625.1"/>
    </source>
</evidence>